<dbReference type="RefSeq" id="YP_009304469.1">
    <property type="nucleotide sequence ID" value="NC_031271.1"/>
</dbReference>
<organism evidence="1 2">
    <name type="scientific">Salmonella phage BP12B</name>
    <dbReference type="NCBI Taxonomy" id="1543201"/>
    <lineage>
        <taxon>Viruses</taxon>
        <taxon>Duplodnaviria</taxon>
        <taxon>Heunggongvirae</taxon>
        <taxon>Uroviricota</taxon>
        <taxon>Caudoviricetes</taxon>
        <taxon>Autographivirales</taxon>
        <taxon>Autosignataviridae</taxon>
        <taxon>Molineuxvirinae</taxon>
        <taxon>Zindervirus</taxon>
        <taxon>Zindervirus BP12B</taxon>
    </lineage>
</organism>
<dbReference type="Proteomes" id="UP000201272">
    <property type="component" value="Segment"/>
</dbReference>
<dbReference type="GeneID" id="29123386"/>
<protein>
    <submittedName>
        <fullName evidence="1">Tail fibers protein</fullName>
    </submittedName>
</protein>
<dbReference type="KEGG" id="vg:29123386"/>
<proteinExistence type="predicted"/>
<reference evidence="2" key="1">
    <citation type="submission" date="2014-08" db="EMBL/GenBank/DDBJ databases">
        <authorList>
            <person name="Mandeville R."/>
        </authorList>
    </citation>
    <scope>NUCLEOTIDE SEQUENCE [LARGE SCALE GENOMIC DNA]</scope>
</reference>
<gene>
    <name evidence="1" type="ORF">BP12B_48</name>
</gene>
<keyword evidence="2" id="KW-1185">Reference proteome</keyword>
<evidence type="ECO:0000313" key="1">
    <source>
        <dbReference type="EMBL" id="AIT13724.1"/>
    </source>
</evidence>
<dbReference type="OrthoDB" id="1608at10239"/>
<accession>A0A140XFV4</accession>
<evidence type="ECO:0000313" key="2">
    <source>
        <dbReference type="Proteomes" id="UP000201272"/>
    </source>
</evidence>
<dbReference type="EMBL" id="KM366097">
    <property type="protein sequence ID" value="AIT13724.1"/>
    <property type="molecule type" value="Genomic_DNA"/>
</dbReference>
<name>A0A140XFV4_9CAUD</name>
<sequence>MIQRLGSSLVKMPNGITLTQWLQPANIIKVDDAPYNGDLIAAYNAIPVIGNYALVLTNHTYNAVGLFDAGRNMKPNITIIGAGMPQLADDRSSFVEGSGTIIKGAVKNSAKGFQIGNLGIDCGNTVSRTYYQPARFEDPLQIYGCGANANIFIDNVKCLSAVSVDERPGTHSILLEQTEGVTLGYVECIGGFHGLTIKCRNLRGGIAHCYGQYGGGFIIKSDAGGAASHIYMERIQVGHPDQSMWPDVHLGGIYDAHDGVTIDSVSIGELHVVRGTWGLIPADNATGNITNFHIGHYECHLTYGNYYSLVINNKVVGWTMGTHNITNCSGGIKVDPASVYVNIGTGRSTNNTESGYSLGGNTLIHGELIADANGKYGVEYSGGLGLDVSKIHGFQNPLGTYSGYSSAIQSLLWPDAGFEAMVTGRTVTLRGSLTKGTTAWCGQVLDAVKPTRDIRIYAWAVGLGGSMVPVEAWIRSANGAIDVVGKDSVGEGQIVSFTGSYIFK</sequence>